<dbReference type="KEGG" id="tpsc:RBB77_12860"/>
<feature type="coiled-coil region" evidence="1">
    <location>
        <begin position="131"/>
        <end position="158"/>
    </location>
</feature>
<evidence type="ECO:0000313" key="3">
    <source>
        <dbReference type="EMBL" id="XCB31348.1"/>
    </source>
</evidence>
<reference evidence="3" key="2">
    <citation type="journal article" date="2024" name="Environ. Microbiol.">
        <title>Genome analysis and description of Tunturibacter gen. nov. expands the diversity of Terriglobia in tundra soils.</title>
        <authorList>
            <person name="Messyasz A."/>
            <person name="Mannisto M.K."/>
            <person name="Kerkhof L.J."/>
            <person name="Haggblom M.M."/>
        </authorList>
    </citation>
    <scope>NUCLEOTIDE SEQUENCE</scope>
    <source>
        <strain evidence="3">X5P6</strain>
    </source>
</reference>
<dbReference type="PANTHER" id="PTHR32309">
    <property type="entry name" value="TYROSINE-PROTEIN KINASE"/>
    <property type="match status" value="1"/>
</dbReference>
<keyword evidence="2" id="KW-0812">Transmembrane</keyword>
<organism evidence="3">
    <name type="scientific">Tunturiibacter psychrotolerans</name>
    <dbReference type="NCBI Taxonomy" id="3069686"/>
    <lineage>
        <taxon>Bacteria</taxon>
        <taxon>Pseudomonadati</taxon>
        <taxon>Acidobacteriota</taxon>
        <taxon>Terriglobia</taxon>
        <taxon>Terriglobales</taxon>
        <taxon>Acidobacteriaceae</taxon>
        <taxon>Tunturiibacter</taxon>
    </lineage>
</organism>
<proteinExistence type="predicted"/>
<feature type="transmembrane region" description="Helical" evidence="2">
    <location>
        <begin position="305"/>
        <end position="325"/>
    </location>
</feature>
<dbReference type="EMBL" id="CP132942">
    <property type="protein sequence ID" value="XCB31348.1"/>
    <property type="molecule type" value="Genomic_DNA"/>
</dbReference>
<protein>
    <submittedName>
        <fullName evidence="3">GNVR domain-containing protein</fullName>
    </submittedName>
</protein>
<dbReference type="GO" id="GO:0004713">
    <property type="term" value="F:protein tyrosine kinase activity"/>
    <property type="evidence" value="ECO:0007669"/>
    <property type="project" value="TreeGrafter"/>
</dbReference>
<keyword evidence="2" id="KW-0472">Membrane</keyword>
<sequence length="356" mass="39428">MPPEQGGNGAAMLAALVGKSSASGLAGLAGSLIGAKNNSALFVALLHSGTISGHLIDKFDLQRVYHKRYRDSTAKRLAHLTKITEDPKNGVITIVVTDEDRNRAKELAQAYLDELNGLVARVNTSSAHREREFIEQRLSTVQAELQRAQLELSDFSSKNTTIDLKEQTKATVDAGAKLEGQLIAGESELSSLRQIYGDQNVRVRAAEARDAILRRELQRANEQSSQGAEGENLDVAHPYPALRDLPRLGVHWANLYRTVRIHETVFDLLSEEYETARIDEAKSIPTVGIIDFPSLPERKSGPHRLLIALTATVLSIILTAIYLLAKQFWEELDAFDPRRELVIHIKSTITSERVRK</sequence>
<evidence type="ECO:0000256" key="1">
    <source>
        <dbReference type="SAM" id="Coils"/>
    </source>
</evidence>
<dbReference type="RefSeq" id="WP_353062192.1">
    <property type="nucleotide sequence ID" value="NZ_CP132942.1"/>
</dbReference>
<dbReference type="PANTHER" id="PTHR32309:SF13">
    <property type="entry name" value="FERRIC ENTEROBACTIN TRANSPORT PROTEIN FEPE"/>
    <property type="match status" value="1"/>
</dbReference>
<keyword evidence="2" id="KW-1133">Transmembrane helix</keyword>
<accession>A0AAU7ZKE1</accession>
<dbReference type="InterPro" id="IPR050445">
    <property type="entry name" value="Bact_polysacc_biosynth/exp"/>
</dbReference>
<dbReference type="GO" id="GO:0005886">
    <property type="term" value="C:plasma membrane"/>
    <property type="evidence" value="ECO:0007669"/>
    <property type="project" value="TreeGrafter"/>
</dbReference>
<evidence type="ECO:0000256" key="2">
    <source>
        <dbReference type="SAM" id="Phobius"/>
    </source>
</evidence>
<gene>
    <name evidence="3" type="ORF">RBB77_12860</name>
</gene>
<keyword evidence="1" id="KW-0175">Coiled coil</keyword>
<reference evidence="3" key="1">
    <citation type="submission" date="2023-08" db="EMBL/GenBank/DDBJ databases">
        <authorList>
            <person name="Messyasz A."/>
            <person name="Mannisto M.K."/>
            <person name="Kerkhof L.J."/>
            <person name="Haggblom M."/>
        </authorList>
    </citation>
    <scope>NUCLEOTIDE SEQUENCE</scope>
    <source>
        <strain evidence="3">X5P6</strain>
    </source>
</reference>
<name>A0AAU7ZKE1_9BACT</name>
<dbReference type="AlphaFoldDB" id="A0AAU7ZKE1"/>